<dbReference type="PANTHER" id="PTHR33737">
    <property type="entry name" value="OS05G0121800 PROTEIN"/>
    <property type="match status" value="1"/>
</dbReference>
<feature type="region of interest" description="Disordered" evidence="1">
    <location>
        <begin position="178"/>
        <end position="349"/>
    </location>
</feature>
<dbReference type="InterPro" id="IPR045882">
    <property type="entry name" value="GPT1/2"/>
</dbReference>
<feature type="compositionally biased region" description="Polar residues" evidence="1">
    <location>
        <begin position="219"/>
        <end position="228"/>
    </location>
</feature>
<dbReference type="GO" id="GO:0008017">
    <property type="term" value="F:microtubule binding"/>
    <property type="evidence" value="ECO:0007669"/>
    <property type="project" value="InterPro"/>
</dbReference>
<reference evidence="2" key="1">
    <citation type="submission" date="2022-11" db="EMBL/GenBank/DDBJ databases">
        <authorList>
            <person name="Hyden B.L."/>
            <person name="Feng K."/>
            <person name="Yates T."/>
            <person name="Jawdy S."/>
            <person name="Smart L.B."/>
            <person name="Muchero W."/>
        </authorList>
    </citation>
    <scope>NUCLEOTIDE SEQUENCE</scope>
    <source>
        <tissue evidence="2">Shoot tip</tissue>
    </source>
</reference>
<feature type="compositionally biased region" description="Low complexity" evidence="1">
    <location>
        <begin position="294"/>
        <end position="313"/>
    </location>
</feature>
<gene>
    <name evidence="2" type="ORF">OIU85_000701</name>
</gene>
<proteinExistence type="predicted"/>
<dbReference type="OrthoDB" id="1931260at2759"/>
<dbReference type="Proteomes" id="UP001151529">
    <property type="component" value="Chromosome 16"/>
</dbReference>
<dbReference type="EMBL" id="JAPFFL010000001">
    <property type="protein sequence ID" value="KAJ6750095.1"/>
    <property type="molecule type" value="Genomic_DNA"/>
</dbReference>
<evidence type="ECO:0000256" key="1">
    <source>
        <dbReference type="SAM" id="MobiDB-lite"/>
    </source>
</evidence>
<dbReference type="PANTHER" id="PTHR33737:SF2">
    <property type="entry name" value="OS12G0102700 PROTEIN"/>
    <property type="match status" value="1"/>
</dbReference>
<evidence type="ECO:0000313" key="3">
    <source>
        <dbReference type="Proteomes" id="UP001151529"/>
    </source>
</evidence>
<name>A0A9Q0VJP3_SALVM</name>
<protein>
    <submittedName>
        <fullName evidence="2">Uncharacterized protein</fullName>
    </submittedName>
</protein>
<keyword evidence="3" id="KW-1185">Reference proteome</keyword>
<sequence length="349" mass="37490">MNQSKNFCFEDRRLSLIDVSFEDDCLYSSPSHDFHVRVSDAAKTEAKSNLGFTDANYTQFDEGEGGAEPVESMEAERMKKKKKYNLRKSIAWDSAFFTSAGVLEPDELSTMMGGGKHMLPGIDEDIHKSTDSISTLASDNLTLENLDTDLFGDIRASIQRSTKGSDVGNSTSEVVSLETENTSIPSLEKADVSSQNKLKAKTAPNKPNAVMQGTEKIAKQSTPVNGDSKSLCRPPKIASRAGPILAPATKRASLGRGAKVPALGGPRNVVPRPTLPVKSSLRSSSALKTQLKTSLGVGSSGSLSSDNSSKSSLNFMRRKDDSRTGNHSSSTSNVKTTLKLPSRNKKPVD</sequence>
<accession>A0A9Q0VJP3</accession>
<dbReference type="AlphaFoldDB" id="A0A9Q0VJP3"/>
<feature type="compositionally biased region" description="Polar residues" evidence="1">
    <location>
        <begin position="280"/>
        <end position="293"/>
    </location>
</feature>
<comment type="caution">
    <text evidence="2">The sequence shown here is derived from an EMBL/GenBank/DDBJ whole genome shotgun (WGS) entry which is preliminary data.</text>
</comment>
<reference evidence="2" key="2">
    <citation type="journal article" date="2023" name="Int. J. Mol. Sci.">
        <title>De Novo Assembly and Annotation of 11 Diverse Shrub Willow (Salix) Genomes Reveals Novel Gene Organization in Sex-Linked Regions.</title>
        <authorList>
            <person name="Hyden B."/>
            <person name="Feng K."/>
            <person name="Yates T.B."/>
            <person name="Jawdy S."/>
            <person name="Cereghino C."/>
            <person name="Smart L.B."/>
            <person name="Muchero W."/>
        </authorList>
    </citation>
    <scope>NUCLEOTIDE SEQUENCE [LARGE SCALE GENOMIC DNA]</scope>
    <source>
        <tissue evidence="2">Shoot tip</tissue>
    </source>
</reference>
<evidence type="ECO:0000313" key="2">
    <source>
        <dbReference type="EMBL" id="KAJ6750095.1"/>
    </source>
</evidence>
<feature type="compositionally biased region" description="Polar residues" evidence="1">
    <location>
        <begin position="325"/>
        <end position="336"/>
    </location>
</feature>
<organism evidence="2 3">
    <name type="scientific">Salix viminalis</name>
    <name type="common">Common osier</name>
    <name type="synonym">Basket willow</name>
    <dbReference type="NCBI Taxonomy" id="40686"/>
    <lineage>
        <taxon>Eukaryota</taxon>
        <taxon>Viridiplantae</taxon>
        <taxon>Streptophyta</taxon>
        <taxon>Embryophyta</taxon>
        <taxon>Tracheophyta</taxon>
        <taxon>Spermatophyta</taxon>
        <taxon>Magnoliopsida</taxon>
        <taxon>eudicotyledons</taxon>
        <taxon>Gunneridae</taxon>
        <taxon>Pentapetalae</taxon>
        <taxon>rosids</taxon>
        <taxon>fabids</taxon>
        <taxon>Malpighiales</taxon>
        <taxon>Salicaceae</taxon>
        <taxon>Saliceae</taxon>
        <taxon>Salix</taxon>
    </lineage>
</organism>